<name>A0A6G7WG58_9LACT</name>
<evidence type="ECO:0000313" key="2">
    <source>
        <dbReference type="Proteomes" id="UP000501830"/>
    </source>
</evidence>
<dbReference type="GeneID" id="94552376"/>
<protein>
    <submittedName>
        <fullName evidence="1">Uncharacterized protein</fullName>
    </submittedName>
</protein>
<dbReference type="EMBL" id="CP049889">
    <property type="protein sequence ID" value="QIK51244.1"/>
    <property type="molecule type" value="Genomic_DNA"/>
</dbReference>
<evidence type="ECO:0000313" key="1">
    <source>
        <dbReference type="EMBL" id="QIK51244.1"/>
    </source>
</evidence>
<sequence>MYTVTMDFERTTRYTSASGRDNLDEVYEYTFVIESFESSEAWDGLGFTLSEITSKVDTLSE</sequence>
<accession>A0A6G7WG58</accession>
<proteinExistence type="predicted"/>
<gene>
    <name evidence="1" type="ORF">G7058_03730</name>
</gene>
<dbReference type="Proteomes" id="UP000501830">
    <property type="component" value="Chromosome"/>
</dbReference>
<dbReference type="KEGG" id="jpo:G7058_03730"/>
<dbReference type="RefSeq" id="WP_166062296.1">
    <property type="nucleotide sequence ID" value="NZ_CP049889.1"/>
</dbReference>
<reference evidence="1 2" key="1">
    <citation type="journal article" date="2017" name="Int. J. Syst. Evol. Microbiol.">
        <title>Jeotgalibaca porci sp. nov. and Jeotgalibaca arthritidis sp. nov., isolated from pigs, and emended description of the genus Jeotgalibaca.</title>
        <authorList>
            <person name="Zamora L."/>
            <person name="Perez-Sancho M."/>
            <person name="Dominguez L."/>
            <person name="Fernandez-Garayzabal J.F."/>
            <person name="Vela A.I."/>
        </authorList>
    </citation>
    <scope>NUCLEOTIDE SEQUENCE [LARGE SCALE GENOMIC DNA]</scope>
    <source>
        <strain evidence="1 2">CCUG 69148</strain>
    </source>
</reference>
<organism evidence="1 2">
    <name type="scientific">Jeotgalibaca porci</name>
    <dbReference type="NCBI Taxonomy" id="1868793"/>
    <lineage>
        <taxon>Bacteria</taxon>
        <taxon>Bacillati</taxon>
        <taxon>Bacillota</taxon>
        <taxon>Bacilli</taxon>
        <taxon>Lactobacillales</taxon>
        <taxon>Carnobacteriaceae</taxon>
        <taxon>Jeotgalibaca</taxon>
    </lineage>
</organism>
<dbReference type="AlphaFoldDB" id="A0A6G7WG58"/>
<keyword evidence="2" id="KW-1185">Reference proteome</keyword>